<dbReference type="RefSeq" id="WP_156242997.1">
    <property type="nucleotide sequence ID" value="NZ_BAAAZL010000003.1"/>
</dbReference>
<keyword evidence="3" id="KW-1185">Reference proteome</keyword>
<dbReference type="OrthoDB" id="3531052at2"/>
<reference evidence="2 3" key="1">
    <citation type="submission" date="2018-09" db="EMBL/GenBank/DDBJ databases">
        <title>Whole genome sequencing of Microbacterium oryzae strain MB-10T.</title>
        <authorList>
            <person name="Das S.K."/>
        </authorList>
    </citation>
    <scope>NUCLEOTIDE SEQUENCE [LARGE SCALE GENOMIC DNA]</scope>
    <source>
        <strain evidence="2 3">MB-10</strain>
    </source>
</reference>
<gene>
    <name evidence="2" type="ORF">D7D94_12825</name>
</gene>
<name>A0A6I6DTY0_9MICO</name>
<dbReference type="Gene3D" id="2.40.380.10">
    <property type="entry name" value="FomD-like"/>
    <property type="match status" value="1"/>
</dbReference>
<dbReference type="Pfam" id="PF04167">
    <property type="entry name" value="DUF402"/>
    <property type="match status" value="1"/>
</dbReference>
<evidence type="ECO:0000313" key="2">
    <source>
        <dbReference type="EMBL" id="QGU28455.1"/>
    </source>
</evidence>
<protein>
    <submittedName>
        <fullName evidence="2">DUF402 domain-containing protein</fullName>
    </submittedName>
</protein>
<dbReference type="InterPro" id="IPR007295">
    <property type="entry name" value="DUF402"/>
</dbReference>
<evidence type="ECO:0000313" key="3">
    <source>
        <dbReference type="Proteomes" id="UP000422989"/>
    </source>
</evidence>
<feature type="domain" description="DUF402" evidence="1">
    <location>
        <begin position="69"/>
        <end position="154"/>
    </location>
</feature>
<dbReference type="Proteomes" id="UP000422989">
    <property type="component" value="Chromosome"/>
</dbReference>
<evidence type="ECO:0000259" key="1">
    <source>
        <dbReference type="Pfam" id="PF04167"/>
    </source>
</evidence>
<accession>A0A6I6DTY0</accession>
<dbReference type="KEGG" id="moj:D7D94_12825"/>
<dbReference type="InterPro" id="IPR035930">
    <property type="entry name" value="FomD-like_sf"/>
</dbReference>
<dbReference type="AlphaFoldDB" id="A0A6I6DTY0"/>
<sequence length="181" mass="20764">MTSDRPAVGTRLLFRWRKWDGSPHWVHECVYLGADEWGDWFGQLPGWRSARPGRDVTLDAACVVLLPSGSEAWTLTRNALPSPTRVYIDLAWEAKWDGRGEPTAIDMDLDVVHRLDERGLYIDDRDEWDEHRAQYGYPADVQESIEAVTAVLEREVRDDVAPFDDATTHRWFAVLADLELV</sequence>
<organism evidence="2 3">
    <name type="scientific">Microbacterium oryzae</name>
    <dbReference type="NCBI Taxonomy" id="743009"/>
    <lineage>
        <taxon>Bacteria</taxon>
        <taxon>Bacillati</taxon>
        <taxon>Actinomycetota</taxon>
        <taxon>Actinomycetes</taxon>
        <taxon>Micrococcales</taxon>
        <taxon>Microbacteriaceae</taxon>
        <taxon>Microbacterium</taxon>
    </lineage>
</organism>
<proteinExistence type="predicted"/>
<dbReference type="SUPFAM" id="SSF159234">
    <property type="entry name" value="FomD-like"/>
    <property type="match status" value="1"/>
</dbReference>
<dbReference type="EMBL" id="CP032550">
    <property type="protein sequence ID" value="QGU28455.1"/>
    <property type="molecule type" value="Genomic_DNA"/>
</dbReference>